<proteinExistence type="inferred from homology"/>
<name>A0A242K233_9ENTE</name>
<feature type="transmembrane region" description="Helical" evidence="6">
    <location>
        <begin position="326"/>
        <end position="345"/>
    </location>
</feature>
<feature type="transmembrane region" description="Helical" evidence="6">
    <location>
        <begin position="186"/>
        <end position="207"/>
    </location>
</feature>
<dbReference type="EMBL" id="CP147247">
    <property type="protein sequence ID" value="WYJ91660.1"/>
    <property type="molecule type" value="Genomic_DNA"/>
</dbReference>
<comment type="subcellular location">
    <subcellularLocation>
        <location evidence="1">Membrane</location>
        <topology evidence="1">Multi-pass membrane protein</topology>
    </subcellularLocation>
</comment>
<feature type="transmembrane region" description="Helical" evidence="6">
    <location>
        <begin position="148"/>
        <end position="166"/>
    </location>
</feature>
<accession>A0A242K233</accession>
<feature type="transmembrane region" description="Helical" evidence="6">
    <location>
        <begin position="389"/>
        <end position="407"/>
    </location>
</feature>
<feature type="transmembrane region" description="Helical" evidence="6">
    <location>
        <begin position="219"/>
        <end position="241"/>
    </location>
</feature>
<evidence type="ECO:0000256" key="1">
    <source>
        <dbReference type="ARBA" id="ARBA00004141"/>
    </source>
</evidence>
<dbReference type="OrthoDB" id="9780088at2"/>
<evidence type="ECO:0000313" key="9">
    <source>
        <dbReference type="Proteomes" id="UP000195141"/>
    </source>
</evidence>
<dbReference type="PANTHER" id="PTHR30569">
    <property type="entry name" value="CYTOSINE TRANSPORTER CODB"/>
    <property type="match status" value="1"/>
</dbReference>
<comment type="similarity">
    <text evidence="2">Belongs to the purine-cytosine permease (2.A.39) family.</text>
</comment>
<evidence type="ECO:0000256" key="4">
    <source>
        <dbReference type="ARBA" id="ARBA00022989"/>
    </source>
</evidence>
<dbReference type="GO" id="GO:0005886">
    <property type="term" value="C:plasma membrane"/>
    <property type="evidence" value="ECO:0007669"/>
    <property type="project" value="TreeGrafter"/>
</dbReference>
<organism evidence="7">
    <name type="scientific">Candidatus Enterococcus clewellii</name>
    <dbReference type="NCBI Taxonomy" id="1834193"/>
    <lineage>
        <taxon>Bacteria</taxon>
        <taxon>Bacillati</taxon>
        <taxon>Bacillota</taxon>
        <taxon>Bacilli</taxon>
        <taxon>Lactobacillales</taxon>
        <taxon>Enterococcaceae</taxon>
        <taxon>Enterococcus</taxon>
    </lineage>
</organism>
<dbReference type="CDD" id="cd11484">
    <property type="entry name" value="SLC-NCS1sbd_CobB-like"/>
    <property type="match status" value="1"/>
</dbReference>
<keyword evidence="3 6" id="KW-0812">Transmembrane</keyword>
<protein>
    <submittedName>
        <fullName evidence="7">Cytosine/purines uracil thiamine allantoin permease</fullName>
    </submittedName>
</protein>
<reference evidence="7" key="1">
    <citation type="submission" date="2017-05" db="EMBL/GenBank/DDBJ databases">
        <title>The Genome Sequence of Enterococcus sp. 9E7_DIV0242.</title>
        <authorList>
            <consortium name="The Broad Institute Genomics Platform"/>
            <consortium name="The Broad Institute Genomic Center for Infectious Diseases"/>
            <person name="Earl A."/>
            <person name="Manson A."/>
            <person name="Schwartman J."/>
            <person name="Gilmore M."/>
            <person name="Abouelleil A."/>
            <person name="Cao P."/>
            <person name="Chapman S."/>
            <person name="Cusick C."/>
            <person name="Shea T."/>
            <person name="Young S."/>
            <person name="Neafsey D."/>
            <person name="Nusbaum C."/>
            <person name="Birren B."/>
        </authorList>
    </citation>
    <scope>NUCLEOTIDE SEQUENCE [LARGE SCALE GENOMIC DNA]</scope>
    <source>
        <strain evidence="7">9E7_DIV0242</strain>
    </source>
</reference>
<sequence length="428" mass="44959">MKENETKQSWASLAFVWAGAMICVPSLIIGGTLVAGMSFGQAIIVGTIGYSIIVLFMILQGIQSADLKKPTVSVASQVFGKTGSQKIISIILAIACLGWFGIQANVCGQAFSNFLKVYSIELPVQLSSLIWGIIMLLSALYGIKILNLLNYIAVPVLVAVCIYGVTVSLRSTSLSEVLSFQGTGDLSFFSALSVTIGSFALGAVIAGDYSQYSETRGDVMKAAILGILPSGVLMIAVGAILTVTAGTADITEVFMGLGSPILGVTALILATWTTNAVNAFSGGLAIINVFDIPKEKEKLAVAAAGGIGTLLAVVGILNYFVPIMSVLSAMIPAVAGVMIASYWIVQKGDATRWQPVEGMNWLGVISWMIGAIIAGIPVIVSFFPSLPQLPNQPLIGIVISFCVYLVGHKWFAKQSSGQQTQTTSEVEE</sequence>
<dbReference type="RefSeq" id="WP_086350703.1">
    <property type="nucleotide sequence ID" value="NZ_CP147247.1"/>
</dbReference>
<reference evidence="8" key="2">
    <citation type="submission" date="2017-05" db="EMBL/GenBank/DDBJ databases">
        <authorList>
            <consortium name="The Broad Institute Genomics Platform"/>
            <consortium name="The Broad Institute Genomic Center for Infectious Diseases"/>
            <person name="Earl A."/>
            <person name="Manson A."/>
            <person name="Schwartman J."/>
            <person name="Gilmore M."/>
            <person name="Abouelleil A."/>
            <person name="Cao P."/>
            <person name="Chapman S."/>
            <person name="Cusick C."/>
            <person name="Shea T."/>
            <person name="Young S."/>
            <person name="Neafsey D."/>
            <person name="Nusbaum C."/>
            <person name="Birren B."/>
        </authorList>
    </citation>
    <scope>NUCLEOTIDE SEQUENCE</scope>
    <source>
        <strain evidence="8">9E7_DIV0242</strain>
    </source>
</reference>
<feature type="transmembrane region" description="Helical" evidence="6">
    <location>
        <begin position="122"/>
        <end position="141"/>
    </location>
</feature>
<dbReference type="PANTHER" id="PTHR30569:SF0">
    <property type="entry name" value="CYTOSINE PERMEASE"/>
    <property type="match status" value="1"/>
</dbReference>
<dbReference type="AlphaFoldDB" id="A0A242K233"/>
<dbReference type="Gene3D" id="1.10.4160.10">
    <property type="entry name" value="Hydantoin permease"/>
    <property type="match status" value="1"/>
</dbReference>
<keyword evidence="9" id="KW-1185">Reference proteome</keyword>
<reference evidence="8" key="3">
    <citation type="submission" date="2024-03" db="EMBL/GenBank/DDBJ databases">
        <title>The Genome Sequence of Enterococcus sp. DIV0242b.</title>
        <authorList>
            <consortium name="The Broad Institute Genomics Platform"/>
            <consortium name="The Broad Institute Microbial Omics Core"/>
            <consortium name="The Broad Institute Genomic Center for Infectious Diseases"/>
            <person name="Earl A."/>
            <person name="Manson A."/>
            <person name="Gilmore M."/>
            <person name="Schwartman J."/>
            <person name="Shea T."/>
            <person name="Abouelleil A."/>
            <person name="Cao P."/>
            <person name="Chapman S."/>
            <person name="Cusick C."/>
            <person name="Young S."/>
            <person name="Neafsey D."/>
            <person name="Nusbaum C."/>
            <person name="Birren B."/>
        </authorList>
    </citation>
    <scope>NUCLEOTIDE SEQUENCE</scope>
    <source>
        <strain evidence="8">9E7_DIV0242</strain>
    </source>
</reference>
<evidence type="ECO:0000313" key="7">
    <source>
        <dbReference type="EMBL" id="OTP11623.1"/>
    </source>
</evidence>
<evidence type="ECO:0000256" key="6">
    <source>
        <dbReference type="SAM" id="Phobius"/>
    </source>
</evidence>
<feature type="transmembrane region" description="Helical" evidence="6">
    <location>
        <begin position="83"/>
        <end position="102"/>
    </location>
</feature>
<feature type="transmembrane region" description="Helical" evidence="6">
    <location>
        <begin position="299"/>
        <end position="320"/>
    </location>
</feature>
<dbReference type="EMBL" id="NGMM01000007">
    <property type="protein sequence ID" value="OTP11623.1"/>
    <property type="molecule type" value="Genomic_DNA"/>
</dbReference>
<evidence type="ECO:0000256" key="3">
    <source>
        <dbReference type="ARBA" id="ARBA00022692"/>
    </source>
</evidence>
<evidence type="ECO:0000256" key="5">
    <source>
        <dbReference type="ARBA" id="ARBA00023136"/>
    </source>
</evidence>
<feature type="transmembrane region" description="Helical" evidence="6">
    <location>
        <begin position="361"/>
        <end position="383"/>
    </location>
</feature>
<dbReference type="InterPro" id="IPR001248">
    <property type="entry name" value="Pur-cyt_permease"/>
</dbReference>
<dbReference type="Pfam" id="PF02133">
    <property type="entry name" value="Transp_cyt_pur"/>
    <property type="match status" value="1"/>
</dbReference>
<dbReference type="Proteomes" id="UP000195141">
    <property type="component" value="Chromosome"/>
</dbReference>
<dbReference type="GO" id="GO:0015209">
    <property type="term" value="F:cytosine transmembrane transporter activity"/>
    <property type="evidence" value="ECO:0007669"/>
    <property type="project" value="InterPro"/>
</dbReference>
<keyword evidence="4 6" id="KW-1133">Transmembrane helix</keyword>
<keyword evidence="5 6" id="KW-0472">Membrane</keyword>
<gene>
    <name evidence="8" type="ORF">A5888_003428</name>
    <name evidence="7" type="ORF">A5888_003722</name>
</gene>
<feature type="transmembrane region" description="Helical" evidence="6">
    <location>
        <begin position="42"/>
        <end position="62"/>
    </location>
</feature>
<evidence type="ECO:0000256" key="2">
    <source>
        <dbReference type="ARBA" id="ARBA00008974"/>
    </source>
</evidence>
<feature type="transmembrane region" description="Helical" evidence="6">
    <location>
        <begin position="261"/>
        <end position="287"/>
    </location>
</feature>
<dbReference type="InterPro" id="IPR030191">
    <property type="entry name" value="CodB"/>
</dbReference>
<feature type="transmembrane region" description="Helical" evidence="6">
    <location>
        <begin position="12"/>
        <end position="36"/>
    </location>
</feature>
<evidence type="ECO:0000313" key="8">
    <source>
        <dbReference type="EMBL" id="WYJ91660.1"/>
    </source>
</evidence>